<dbReference type="AlphaFoldDB" id="A0A926ND10"/>
<gene>
    <name evidence="2" type="ORF">IC620_12270</name>
</gene>
<reference evidence="2" key="1">
    <citation type="submission" date="2020-09" db="EMBL/GenBank/DDBJ databases">
        <title>A novel bacterium of genus Hazenella, isolated from South China Sea.</title>
        <authorList>
            <person name="Huang H."/>
            <person name="Mo K."/>
            <person name="Hu Y."/>
        </authorList>
    </citation>
    <scope>NUCLEOTIDE SEQUENCE</scope>
    <source>
        <strain evidence="2">IB182357</strain>
    </source>
</reference>
<organism evidence="2 3">
    <name type="scientific">Polycladospora coralii</name>
    <dbReference type="NCBI Taxonomy" id="2771432"/>
    <lineage>
        <taxon>Bacteria</taxon>
        <taxon>Bacillati</taxon>
        <taxon>Bacillota</taxon>
        <taxon>Bacilli</taxon>
        <taxon>Bacillales</taxon>
        <taxon>Thermoactinomycetaceae</taxon>
        <taxon>Polycladospora</taxon>
    </lineage>
</organism>
<dbReference type="PANTHER" id="PTHR43072">
    <property type="entry name" value="N-ACETYLTRANSFERASE"/>
    <property type="match status" value="1"/>
</dbReference>
<dbReference type="RefSeq" id="WP_191142323.1">
    <property type="nucleotide sequence ID" value="NZ_JACXAH010000018.1"/>
</dbReference>
<feature type="domain" description="N-acetyltransferase" evidence="1">
    <location>
        <begin position="119"/>
        <end position="264"/>
    </location>
</feature>
<dbReference type="PROSITE" id="PS51186">
    <property type="entry name" value="GNAT"/>
    <property type="match status" value="1"/>
</dbReference>
<protein>
    <submittedName>
        <fullName evidence="2">GNAT family N-acetyltransferase</fullName>
    </submittedName>
</protein>
<dbReference type="Pfam" id="PF00583">
    <property type="entry name" value="Acetyltransf_1"/>
    <property type="match status" value="1"/>
</dbReference>
<dbReference type="InterPro" id="IPR016181">
    <property type="entry name" value="Acyl_CoA_acyltransferase"/>
</dbReference>
<dbReference type="InterPro" id="IPR000182">
    <property type="entry name" value="GNAT_dom"/>
</dbReference>
<keyword evidence="3" id="KW-1185">Reference proteome</keyword>
<dbReference type="GO" id="GO:0016747">
    <property type="term" value="F:acyltransferase activity, transferring groups other than amino-acyl groups"/>
    <property type="evidence" value="ECO:0007669"/>
    <property type="project" value="InterPro"/>
</dbReference>
<comment type="caution">
    <text evidence="2">The sequence shown here is derived from an EMBL/GenBank/DDBJ whole genome shotgun (WGS) entry which is preliminary data.</text>
</comment>
<dbReference type="CDD" id="cd04301">
    <property type="entry name" value="NAT_SF"/>
    <property type="match status" value="1"/>
</dbReference>
<sequence>MFHHELTDPELAQISQEFDREDHLLYYSYLTVRKRLTRHFGQYRSDGALLGIMAYCEGLPFFACAYLIKEKTCDLTQLFAYICSELRLPPTTCGSTLVSQQDLAWFVNAFQTKLIRNMVIMKHAKSANLPSYYDEVQQIKRQDYGKVKTYMQEMDALIFTEDSFNRPFWGIMDEGELVAIGGFHSYQSDYVEIGNIGTASRKRRQGFGKKVVSELTRQGKACADDIYLYVEEHNHAAIRMYESLGYTRMHVVSMMEFGLHRRIE</sequence>
<proteinExistence type="predicted"/>
<name>A0A926ND10_9BACL</name>
<evidence type="ECO:0000313" key="3">
    <source>
        <dbReference type="Proteomes" id="UP000661691"/>
    </source>
</evidence>
<evidence type="ECO:0000259" key="1">
    <source>
        <dbReference type="PROSITE" id="PS51186"/>
    </source>
</evidence>
<dbReference type="SUPFAM" id="SSF55729">
    <property type="entry name" value="Acyl-CoA N-acyltransferases (Nat)"/>
    <property type="match status" value="1"/>
</dbReference>
<dbReference type="Gene3D" id="3.40.630.30">
    <property type="match status" value="1"/>
</dbReference>
<evidence type="ECO:0000313" key="2">
    <source>
        <dbReference type="EMBL" id="MBD1373130.1"/>
    </source>
</evidence>
<dbReference type="Proteomes" id="UP000661691">
    <property type="component" value="Unassembled WGS sequence"/>
</dbReference>
<dbReference type="EMBL" id="JACXAH010000018">
    <property type="protein sequence ID" value="MBD1373130.1"/>
    <property type="molecule type" value="Genomic_DNA"/>
</dbReference>
<accession>A0A926ND10</accession>